<reference evidence="3" key="1">
    <citation type="journal article" date="2019" name="PLoS Negl. Trop. Dis.">
        <title>Revisiting the worldwide diversity of Leptospira species in the environment.</title>
        <authorList>
            <person name="Vincent A.T."/>
            <person name="Schiettekatte O."/>
            <person name="Bourhy P."/>
            <person name="Veyrier F.J."/>
            <person name="Picardeau M."/>
        </authorList>
    </citation>
    <scope>NUCLEOTIDE SEQUENCE [LARGE SCALE GENOMIC DNA]</scope>
    <source>
        <strain evidence="3">201800272</strain>
    </source>
</reference>
<dbReference type="Proteomes" id="UP000298200">
    <property type="component" value="Unassembled WGS sequence"/>
</dbReference>
<dbReference type="SUPFAM" id="SSF82866">
    <property type="entry name" value="Multidrug efflux transporter AcrB transmembrane domain"/>
    <property type="match status" value="2"/>
</dbReference>
<dbReference type="PANTHER" id="PTHR32063:SF0">
    <property type="entry name" value="SWARMING MOTILITY PROTEIN SWRC"/>
    <property type="match status" value="1"/>
</dbReference>
<keyword evidence="1" id="KW-1133">Transmembrane helix</keyword>
<dbReference type="Gene3D" id="3.30.70.1320">
    <property type="entry name" value="Multidrug efflux transporter AcrB pore domain like"/>
    <property type="match status" value="1"/>
</dbReference>
<feature type="transmembrane region" description="Helical" evidence="1">
    <location>
        <begin position="427"/>
        <end position="451"/>
    </location>
</feature>
<dbReference type="PANTHER" id="PTHR32063">
    <property type="match status" value="1"/>
</dbReference>
<gene>
    <name evidence="2" type="ORF">EHQ46_00770</name>
</gene>
<evidence type="ECO:0000256" key="1">
    <source>
        <dbReference type="SAM" id="Phobius"/>
    </source>
</evidence>
<feature type="transmembrane region" description="Helical" evidence="1">
    <location>
        <begin position="886"/>
        <end position="905"/>
    </location>
</feature>
<accession>A0ABY2M610</accession>
<feature type="transmembrane region" description="Helical" evidence="1">
    <location>
        <begin position="860"/>
        <end position="880"/>
    </location>
</feature>
<protein>
    <submittedName>
        <fullName evidence="2">Efflux RND transporter permease subunit</fullName>
    </submittedName>
</protein>
<feature type="transmembrane region" description="Helical" evidence="1">
    <location>
        <begin position="827"/>
        <end position="853"/>
    </location>
</feature>
<dbReference type="Gene3D" id="1.20.1640.10">
    <property type="entry name" value="Multidrug efflux transporter AcrB transmembrane domain"/>
    <property type="match status" value="2"/>
</dbReference>
<feature type="transmembrane region" description="Helical" evidence="1">
    <location>
        <begin position="926"/>
        <end position="950"/>
    </location>
</feature>
<keyword evidence="1" id="KW-0472">Membrane</keyword>
<feature type="transmembrane region" description="Helical" evidence="1">
    <location>
        <begin position="355"/>
        <end position="376"/>
    </location>
</feature>
<keyword evidence="3" id="KW-1185">Reference proteome</keyword>
<dbReference type="RefSeq" id="WP_135632740.1">
    <property type="nucleotide sequence ID" value="NZ_RQFU01000003.1"/>
</dbReference>
<feature type="transmembrane region" description="Helical" evidence="1">
    <location>
        <begin position="962"/>
        <end position="981"/>
    </location>
</feature>
<feature type="transmembrane region" description="Helical" evidence="1">
    <location>
        <begin position="457"/>
        <end position="485"/>
    </location>
</feature>
<dbReference type="Gene3D" id="3.30.70.1430">
    <property type="entry name" value="Multidrug efflux transporter AcrB pore domain"/>
    <property type="match status" value="2"/>
</dbReference>
<dbReference type="EMBL" id="RQFU01000003">
    <property type="protein sequence ID" value="TGL25521.1"/>
    <property type="molecule type" value="Genomic_DNA"/>
</dbReference>
<dbReference type="Gene3D" id="3.30.2090.10">
    <property type="entry name" value="Multidrug efflux transporter AcrB TolC docking domain, DN and DC subdomains"/>
    <property type="match status" value="2"/>
</dbReference>
<dbReference type="InterPro" id="IPR027463">
    <property type="entry name" value="AcrB_DN_DC_subdom"/>
</dbReference>
<feature type="transmembrane region" description="Helical" evidence="1">
    <location>
        <begin position="327"/>
        <end position="348"/>
    </location>
</feature>
<feature type="transmembrane region" description="Helical" evidence="1">
    <location>
        <begin position="382"/>
        <end position="406"/>
    </location>
</feature>
<dbReference type="InterPro" id="IPR001036">
    <property type="entry name" value="Acrflvin-R"/>
</dbReference>
<comment type="caution">
    <text evidence="2">The sequence shown here is derived from an EMBL/GenBank/DDBJ whole genome shotgun (WGS) entry which is preliminary data.</text>
</comment>
<evidence type="ECO:0000313" key="2">
    <source>
        <dbReference type="EMBL" id="TGL25521.1"/>
    </source>
</evidence>
<keyword evidence="1" id="KW-0812">Transmembrane</keyword>
<dbReference type="Gene3D" id="3.30.70.1440">
    <property type="entry name" value="Multidrug efflux transporter AcrB pore domain"/>
    <property type="match status" value="1"/>
</dbReference>
<organism evidence="2 3">
    <name type="scientific">Leptospira yanagawae</name>
    <dbReference type="NCBI Taxonomy" id="293069"/>
    <lineage>
        <taxon>Bacteria</taxon>
        <taxon>Pseudomonadati</taxon>
        <taxon>Spirochaetota</taxon>
        <taxon>Spirochaetia</taxon>
        <taxon>Leptospirales</taxon>
        <taxon>Leptospiraceae</taxon>
        <taxon>Leptospira</taxon>
    </lineage>
</organism>
<sequence length="990" mass="114748">MIRLYEVYQKRNRSCLVFVLFIFIVLLFRLQEIQIKLLPELTSLRYFIVTDFPNHSALDVDQTVSLPISNRVSSLKSVKKIRTSSIHGESSVQIDLQFGSKVSEFKDGLYQLLFEIKESLPIGVNTPKLSERSEYEQPFAEIVIPKSKNRNPLEFDYQLRGIIETLERISGVSSVSTFGDEKANILISMDQHYFNFFPIKLRDLEFQIQTGIQNGSLGKYYGAKDATEIKFQSEIADQFTLKQFPIHLGNGEFFPLDRVSRITNVPSGRNFLTRWKGEECIYIRIAADPKHNPLQIANQIESIVNENQGLKGIEIISSSASELKAQLFQFLFFFLISFGMALFFSYRLYQNLHGVIILSVSVTFTLVLFLHLLLLFSVSINLLSLSGISVGIGMLFDANNLTYYSIDTEWRKSEVLERFEVLEKGIRSIWTSLVSSSFTTIIVFLPLLLYVHEWREFFFDIGFCIILLIFCSLCSSIFFVPLFYLSLPRVVSKYPLPSKTFSFFVRFRKIFPLILHKKSVWRYSSLLGFPVLFFLFLYFPKFLIYPEPLPVGKTIQLFPKQMISNKELEEVLFRLSNACKTKESNLNLLVLPIGGKNTNSLTQTVTPFQIKVWGEDQSWECLAKLTHFFPESKWTCKIVDIPSEISKSLPFQSQDHLTILNANWNLLVQFYEKIKQTKQSFSGIFSYEPKQIFMEFLTPKKIPIGMEDSDPDEFRRQILYANQAKYLGSIGLGEKEDLYLSTNWKEDFVMKKKNSNQNVSTQTFSFTKSVPYEDFYDKKVETIYEEYKRESGLFYLEWLGGISQIQDLLQEKTNGFQFILHSRRDEIINFFTTLSSLLLISFSFVYLLLVAIYESFRKPFLHLFICMIVFLSVILILFLLVSEIHFGHYIGIVIVLGISVDNISLYDEKWREFNSIKNSEIRNTKVLNWIEKPILLNSGTTVFGLLPIIAMNLSGMEFVRSIAISMFVGISVSLFYFYTLYPKLFAKNFD</sequence>
<feature type="transmembrane region" description="Helical" evidence="1">
    <location>
        <begin position="520"/>
        <end position="539"/>
    </location>
</feature>
<dbReference type="SUPFAM" id="SSF82693">
    <property type="entry name" value="Multidrug efflux transporter AcrB pore domain, PN1, PN2, PC1 and PC2 subdomains"/>
    <property type="match status" value="2"/>
</dbReference>
<dbReference type="Pfam" id="PF00873">
    <property type="entry name" value="ACR_tran"/>
    <property type="match status" value="2"/>
</dbReference>
<proteinExistence type="predicted"/>
<evidence type="ECO:0000313" key="3">
    <source>
        <dbReference type="Proteomes" id="UP000298200"/>
    </source>
</evidence>
<name>A0ABY2M610_9LEPT</name>
<feature type="transmembrane region" description="Helical" evidence="1">
    <location>
        <begin position="12"/>
        <end position="30"/>
    </location>
</feature>